<evidence type="ECO:0000313" key="9">
    <source>
        <dbReference type="EMBL" id="VDP09452.1"/>
    </source>
</evidence>
<evidence type="ECO:0000256" key="7">
    <source>
        <dbReference type="SAM" id="Phobius"/>
    </source>
</evidence>
<dbReference type="Pfam" id="PF00629">
    <property type="entry name" value="MAM"/>
    <property type="match status" value="1"/>
</dbReference>
<dbReference type="PANTHER" id="PTHR21229:SF2">
    <property type="entry name" value="RE59932P"/>
    <property type="match status" value="1"/>
</dbReference>
<reference evidence="9 10" key="2">
    <citation type="submission" date="2018-11" db="EMBL/GenBank/DDBJ databases">
        <authorList>
            <consortium name="Pathogen Informatics"/>
        </authorList>
    </citation>
    <scope>NUCLEOTIDE SEQUENCE [LARGE SCALE GENOMIC DNA]</scope>
</reference>
<dbReference type="InterPro" id="IPR000998">
    <property type="entry name" value="MAM_dom"/>
</dbReference>
<dbReference type="SUPFAM" id="SSF49899">
    <property type="entry name" value="Concanavalin A-like lectins/glucanases"/>
    <property type="match status" value="1"/>
</dbReference>
<feature type="domain" description="MAM" evidence="8">
    <location>
        <begin position="268"/>
        <end position="437"/>
    </location>
</feature>
<dbReference type="GO" id="GO:0005794">
    <property type="term" value="C:Golgi apparatus"/>
    <property type="evidence" value="ECO:0007669"/>
    <property type="project" value="TreeGrafter"/>
</dbReference>
<feature type="transmembrane region" description="Helical" evidence="7">
    <location>
        <begin position="212"/>
        <end position="232"/>
    </location>
</feature>
<accession>A0A183IRE0</accession>
<evidence type="ECO:0000313" key="10">
    <source>
        <dbReference type="Proteomes" id="UP000270296"/>
    </source>
</evidence>
<dbReference type="PANTHER" id="PTHR21229">
    <property type="entry name" value="LUNG SEVEN TRANSMEMBRANE RECEPTOR"/>
    <property type="match status" value="1"/>
</dbReference>
<evidence type="ECO:0000256" key="1">
    <source>
        <dbReference type="ARBA" id="ARBA00004141"/>
    </source>
</evidence>
<dbReference type="Proteomes" id="UP000270296">
    <property type="component" value="Unassembled WGS sequence"/>
</dbReference>
<evidence type="ECO:0000256" key="5">
    <source>
        <dbReference type="ARBA" id="ARBA00023136"/>
    </source>
</evidence>
<dbReference type="SMART" id="SM00137">
    <property type="entry name" value="MAM"/>
    <property type="match status" value="1"/>
</dbReference>
<dbReference type="InterPro" id="IPR009637">
    <property type="entry name" value="GPR107/GPR108-like"/>
</dbReference>
<reference evidence="11" key="1">
    <citation type="submission" date="2016-06" db="UniProtKB">
        <authorList>
            <consortium name="WormBaseParasite"/>
        </authorList>
    </citation>
    <scope>IDENTIFICATION</scope>
</reference>
<evidence type="ECO:0000259" key="8">
    <source>
        <dbReference type="SMART" id="SM00137"/>
    </source>
</evidence>
<gene>
    <name evidence="9" type="ORF">SBAD_LOCUS6187</name>
</gene>
<keyword evidence="5 7" id="KW-0472">Membrane</keyword>
<name>A0A183IRE0_9BILA</name>
<dbReference type="GO" id="GO:0016020">
    <property type="term" value="C:membrane"/>
    <property type="evidence" value="ECO:0007669"/>
    <property type="project" value="UniProtKB-SubCell"/>
</dbReference>
<evidence type="ECO:0000256" key="3">
    <source>
        <dbReference type="ARBA" id="ARBA00022729"/>
    </source>
</evidence>
<comment type="subcellular location">
    <subcellularLocation>
        <location evidence="1">Membrane</location>
        <topology evidence="1">Multi-pass membrane protein</topology>
    </subcellularLocation>
</comment>
<keyword evidence="4 7" id="KW-1133">Transmembrane helix</keyword>
<dbReference type="Gene3D" id="2.60.120.200">
    <property type="match status" value="1"/>
</dbReference>
<dbReference type="AlphaFoldDB" id="A0A183IRE0"/>
<keyword evidence="2 7" id="KW-0812">Transmembrane</keyword>
<feature type="transmembrane region" description="Helical" evidence="7">
    <location>
        <begin position="6"/>
        <end position="27"/>
    </location>
</feature>
<evidence type="ECO:0000256" key="4">
    <source>
        <dbReference type="ARBA" id="ARBA00022989"/>
    </source>
</evidence>
<feature type="region of interest" description="Disordered" evidence="6">
    <location>
        <begin position="482"/>
        <end position="506"/>
    </location>
</feature>
<keyword evidence="10" id="KW-1185">Reference proteome</keyword>
<sequence>MHLLKGALLFGTIILIGTGWTFFKNFLVDRDRKLFMIVIPLQVIDNIALIVLEESEQGQQSYQFWTRFFIFIDLLCCAAIIFPVIWSIKHLEEASHTDGKAAFNLEKLKLFRQFYVIIICYIYLTRILKYLIAFTIPFKYKWMTVAIEELGSLIFYVLTGYKFKPAANNPYLKLDSTDVQEMSIAPVSHSMPLSSSHLPSTDFERRLVVRRLLRKMVLAKTLFMTGFVLLTLQNATASLDNRRRSSIGMALPSKAFVTARQAAPPRKATDLNCADFNSHCRWHNDRSVNSINWQVAYKPFPDSMIRTLTRSQDVPDGKFLMARSNVRATNGESALLVSDVIPCQNNQGFLTLRYWATRRVYIQVCTRRPGTGKYYLYCSGPFKWARYSVAETIVPNPGNEPFEIVIEATNFVANTGKQRGGIAMIDDIKYSACLCGSALRMPKPPKSRYQIVPTRYVKMHTLPPVRQPVTYHLRHVTRPAAVTSRPAPPVNAVVTTRRGPPAVTPPADFTWPEDSATTAVAISWPERNATTIALTSWPEPSPVEAAVTAMLEVTKGSHVYKDIVAACNAIKCDFGT</sequence>
<dbReference type="Pfam" id="PF06814">
    <property type="entry name" value="GOST_TM"/>
    <property type="match status" value="1"/>
</dbReference>
<feature type="transmembrane region" description="Helical" evidence="7">
    <location>
        <begin position="114"/>
        <end position="136"/>
    </location>
</feature>
<evidence type="ECO:0000256" key="2">
    <source>
        <dbReference type="ARBA" id="ARBA00022692"/>
    </source>
</evidence>
<dbReference type="OrthoDB" id="29657at2759"/>
<organism evidence="11">
    <name type="scientific">Soboliphyme baturini</name>
    <dbReference type="NCBI Taxonomy" id="241478"/>
    <lineage>
        <taxon>Eukaryota</taxon>
        <taxon>Metazoa</taxon>
        <taxon>Ecdysozoa</taxon>
        <taxon>Nematoda</taxon>
        <taxon>Enoplea</taxon>
        <taxon>Dorylaimia</taxon>
        <taxon>Dioctophymatida</taxon>
        <taxon>Dioctophymatoidea</taxon>
        <taxon>Soboliphymatidae</taxon>
        <taxon>Soboliphyme</taxon>
    </lineage>
</organism>
<dbReference type="InterPro" id="IPR053937">
    <property type="entry name" value="GOST_TM"/>
</dbReference>
<keyword evidence="3" id="KW-0732">Signal</keyword>
<proteinExistence type="predicted"/>
<dbReference type="InterPro" id="IPR013320">
    <property type="entry name" value="ConA-like_dom_sf"/>
</dbReference>
<evidence type="ECO:0000256" key="6">
    <source>
        <dbReference type="SAM" id="MobiDB-lite"/>
    </source>
</evidence>
<evidence type="ECO:0000313" key="11">
    <source>
        <dbReference type="WBParaSite" id="SBAD_0000642501-mRNA-1"/>
    </source>
</evidence>
<dbReference type="EMBL" id="UZAM01009549">
    <property type="protein sequence ID" value="VDP09452.1"/>
    <property type="molecule type" value="Genomic_DNA"/>
</dbReference>
<feature type="transmembrane region" description="Helical" evidence="7">
    <location>
        <begin position="64"/>
        <end position="86"/>
    </location>
</feature>
<dbReference type="WBParaSite" id="SBAD_0000642501-mRNA-1">
    <property type="protein sequence ID" value="SBAD_0000642501-mRNA-1"/>
    <property type="gene ID" value="SBAD_0000642501"/>
</dbReference>
<protein>
    <submittedName>
        <fullName evidence="11">MAM domain-containing protein</fullName>
    </submittedName>
</protein>